<keyword evidence="1" id="KW-0472">Membrane</keyword>
<sequence>MSPRNNMSNTRFMQLLDAFAKTSLIFWKDKNPLTLDQAITLFLSTAVFFMPARLPFAGGSTLPSLENIIIGLQMLVIFILVVTAGRLGRHEIWVPNLVRLITFYLVLVMIILSTSNLPFLDWIEEVSSKLDTISNLRITPDLHTDFKLYTASLSTFVSTLMLAWYSVKRHPKGWRILKCWSFYGSMCLTTIVTGFITYYSVIPR</sequence>
<feature type="transmembrane region" description="Helical" evidence="1">
    <location>
        <begin position="100"/>
        <end position="120"/>
    </location>
</feature>
<evidence type="ECO:0000313" key="2">
    <source>
        <dbReference type="EMBL" id="VFJ86391.1"/>
    </source>
</evidence>
<name>A0A450U5G0_9GAMM</name>
<dbReference type="AlphaFoldDB" id="A0A450U5G0"/>
<feature type="transmembrane region" description="Helical" evidence="1">
    <location>
        <begin position="148"/>
        <end position="167"/>
    </location>
</feature>
<accession>A0A450U5G0</accession>
<keyword evidence="1" id="KW-0812">Transmembrane</keyword>
<reference evidence="2" key="1">
    <citation type="submission" date="2019-02" db="EMBL/GenBank/DDBJ databases">
        <authorList>
            <person name="Gruber-Vodicka R. H."/>
            <person name="Seah K. B. B."/>
        </authorList>
    </citation>
    <scope>NUCLEOTIDE SEQUENCE</scope>
    <source>
        <strain evidence="2">BECK_M7</strain>
    </source>
</reference>
<gene>
    <name evidence="2" type="ORF">BECKLFY1418B_GA0070995_10036</name>
</gene>
<dbReference type="EMBL" id="CAADFF010000003">
    <property type="protein sequence ID" value="VFJ86391.1"/>
    <property type="molecule type" value="Genomic_DNA"/>
</dbReference>
<protein>
    <submittedName>
        <fullName evidence="2">Uncharacterized protein</fullName>
    </submittedName>
</protein>
<organism evidence="2">
    <name type="scientific">Candidatus Kentrum sp. LFY</name>
    <dbReference type="NCBI Taxonomy" id="2126342"/>
    <lineage>
        <taxon>Bacteria</taxon>
        <taxon>Pseudomonadati</taxon>
        <taxon>Pseudomonadota</taxon>
        <taxon>Gammaproteobacteria</taxon>
        <taxon>Candidatus Kentrum</taxon>
    </lineage>
</organism>
<evidence type="ECO:0000256" key="1">
    <source>
        <dbReference type="SAM" id="Phobius"/>
    </source>
</evidence>
<feature type="transmembrane region" description="Helical" evidence="1">
    <location>
        <begin position="38"/>
        <end position="56"/>
    </location>
</feature>
<proteinExistence type="predicted"/>
<keyword evidence="1" id="KW-1133">Transmembrane helix</keyword>
<feature type="transmembrane region" description="Helical" evidence="1">
    <location>
        <begin position="179"/>
        <end position="201"/>
    </location>
</feature>
<feature type="transmembrane region" description="Helical" evidence="1">
    <location>
        <begin position="68"/>
        <end position="88"/>
    </location>
</feature>